<dbReference type="Proteomes" id="UP000192674">
    <property type="component" value="Unassembled WGS sequence"/>
</dbReference>
<reference evidence="2 3" key="1">
    <citation type="submission" date="2017-04" db="EMBL/GenBank/DDBJ databases">
        <authorList>
            <person name="Afonso C.L."/>
            <person name="Miller P.J."/>
            <person name="Scott M.A."/>
            <person name="Spackman E."/>
            <person name="Goraichik I."/>
            <person name="Dimitrov K.M."/>
            <person name="Suarez D.L."/>
            <person name="Swayne D.E."/>
        </authorList>
    </citation>
    <scope>NUCLEOTIDE SEQUENCE [LARGE SCALE GENOMIC DNA]</scope>
    <source>
        <strain evidence="2 3">DSM 43828</strain>
    </source>
</reference>
<dbReference type="RefSeq" id="WP_235038745.1">
    <property type="nucleotide sequence ID" value="NZ_FWXV01000003.1"/>
</dbReference>
<gene>
    <name evidence="2" type="ORF">SAMN05661093_04195</name>
</gene>
<accession>A0A1W2EC43</accession>
<feature type="transmembrane region" description="Helical" evidence="1">
    <location>
        <begin position="48"/>
        <end position="71"/>
    </location>
</feature>
<sequence length="80" mass="8320">MKAPKPMHKLLLTASRICMAIFLIAGIAVTTGQTIGIITGSGPLVELFGTSVADTACITAGIASVFAYLLLYTGDYPQDD</sequence>
<dbReference type="AlphaFoldDB" id="A0A1W2EC43"/>
<name>A0A1W2EC43_KIBAR</name>
<organism evidence="2 3">
    <name type="scientific">Kibdelosporangium aridum</name>
    <dbReference type="NCBI Taxonomy" id="2030"/>
    <lineage>
        <taxon>Bacteria</taxon>
        <taxon>Bacillati</taxon>
        <taxon>Actinomycetota</taxon>
        <taxon>Actinomycetes</taxon>
        <taxon>Pseudonocardiales</taxon>
        <taxon>Pseudonocardiaceae</taxon>
        <taxon>Kibdelosporangium</taxon>
    </lineage>
</organism>
<dbReference type="EMBL" id="FWXV01000003">
    <property type="protein sequence ID" value="SMD07309.1"/>
    <property type="molecule type" value="Genomic_DNA"/>
</dbReference>
<proteinExistence type="predicted"/>
<evidence type="ECO:0000256" key="1">
    <source>
        <dbReference type="SAM" id="Phobius"/>
    </source>
</evidence>
<protein>
    <submittedName>
        <fullName evidence="2">Uncharacterized protein</fullName>
    </submittedName>
</protein>
<keyword evidence="1" id="KW-0812">Transmembrane</keyword>
<keyword evidence="1" id="KW-0472">Membrane</keyword>
<evidence type="ECO:0000313" key="3">
    <source>
        <dbReference type="Proteomes" id="UP000192674"/>
    </source>
</evidence>
<keyword evidence="3" id="KW-1185">Reference proteome</keyword>
<keyword evidence="1" id="KW-1133">Transmembrane helix</keyword>
<evidence type="ECO:0000313" key="2">
    <source>
        <dbReference type="EMBL" id="SMD07309.1"/>
    </source>
</evidence>